<organism evidence="2 3">
    <name type="scientific">Calothrix parietina FACHB-288</name>
    <dbReference type="NCBI Taxonomy" id="2692896"/>
    <lineage>
        <taxon>Bacteria</taxon>
        <taxon>Bacillati</taxon>
        <taxon>Cyanobacteriota</taxon>
        <taxon>Cyanophyceae</taxon>
        <taxon>Nostocales</taxon>
        <taxon>Calotrichaceae</taxon>
        <taxon>Calothrix</taxon>
    </lineage>
</organism>
<evidence type="ECO:0000313" key="2">
    <source>
        <dbReference type="EMBL" id="MBD2195366.1"/>
    </source>
</evidence>
<sequence length="208" mass="23583">MNAEATRLSLKNELLQRIGELGLQQSIFPSTDETCDRLVQQLENINPCDRPLSIDRLSTLAGDWELIYASRGTVVTRRLVSLRGIGARVKIKRVWQTLVASQTNQIFAANCAEFDLPLLGEWRLQADGVWRWDREERDAKVSFGAFSVQATKLLGISNWSLPALKIPVLQSMRKEALWTTSYLDSQIRVGRGATGNLFVFRRQEAMFN</sequence>
<keyword evidence="3" id="KW-1185">Reference proteome</keyword>
<protein>
    <submittedName>
        <fullName evidence="2">PAP fibrillin</fullName>
    </submittedName>
</protein>
<dbReference type="EMBL" id="JACJQH010000009">
    <property type="protein sequence ID" value="MBD2195366.1"/>
    <property type="molecule type" value="Genomic_DNA"/>
</dbReference>
<reference evidence="2 3" key="1">
    <citation type="journal article" date="2020" name="ISME J.">
        <title>Comparative genomics reveals insights into cyanobacterial evolution and habitat adaptation.</title>
        <authorList>
            <person name="Chen M.Y."/>
            <person name="Teng W.K."/>
            <person name="Zhao L."/>
            <person name="Hu C.X."/>
            <person name="Zhou Y.K."/>
            <person name="Han B.P."/>
            <person name="Song L.R."/>
            <person name="Shu W.S."/>
        </authorList>
    </citation>
    <scope>NUCLEOTIDE SEQUENCE [LARGE SCALE GENOMIC DNA]</scope>
    <source>
        <strain evidence="2 3">FACHB-288</strain>
    </source>
</reference>
<accession>A0ABR8A5V0</accession>
<name>A0ABR8A5V0_9CYAN</name>
<dbReference type="Proteomes" id="UP000658514">
    <property type="component" value="Unassembled WGS sequence"/>
</dbReference>
<proteinExistence type="predicted"/>
<comment type="caution">
    <text evidence="2">The sequence shown here is derived from an EMBL/GenBank/DDBJ whole genome shotgun (WGS) entry which is preliminary data.</text>
</comment>
<dbReference type="Pfam" id="PF04755">
    <property type="entry name" value="PAP_fibrillin"/>
    <property type="match status" value="1"/>
</dbReference>
<dbReference type="PANTHER" id="PTHR31906">
    <property type="entry name" value="PLASTID-LIPID-ASSOCIATED PROTEIN 4, CHLOROPLASTIC-RELATED"/>
    <property type="match status" value="1"/>
</dbReference>
<feature type="domain" description="Plastid lipid-associated protein/fibrillin conserved" evidence="1">
    <location>
        <begin position="10"/>
        <end position="200"/>
    </location>
</feature>
<dbReference type="InterPro" id="IPR006843">
    <property type="entry name" value="PAP/fibrillin_dom"/>
</dbReference>
<dbReference type="RefSeq" id="WP_190539470.1">
    <property type="nucleotide sequence ID" value="NZ_CAWPNO010000128.1"/>
</dbReference>
<evidence type="ECO:0000259" key="1">
    <source>
        <dbReference type="Pfam" id="PF04755"/>
    </source>
</evidence>
<evidence type="ECO:0000313" key="3">
    <source>
        <dbReference type="Proteomes" id="UP000658514"/>
    </source>
</evidence>
<dbReference type="InterPro" id="IPR039633">
    <property type="entry name" value="PAP"/>
</dbReference>
<gene>
    <name evidence="2" type="ORF">H6G24_07655</name>
</gene>